<dbReference type="InterPro" id="IPR036986">
    <property type="entry name" value="S4_RNA-bd_sf"/>
</dbReference>
<comment type="subunit">
    <text evidence="8">Part of the 30S ribosomal subunit. Contacts protein S5. The interaction surface between S4 and S5 is involved in control of translational fidelity.</text>
</comment>
<evidence type="ECO:0000313" key="13">
    <source>
        <dbReference type="EMBL" id="PWA86056.1"/>
    </source>
</evidence>
<accession>A0A2U1PJW6</accession>
<dbReference type="Gene3D" id="3.10.290.10">
    <property type="entry name" value="RNA-binding S4 domain"/>
    <property type="match status" value="1"/>
</dbReference>
<dbReference type="GO" id="GO:0003735">
    <property type="term" value="F:structural constituent of ribosome"/>
    <property type="evidence" value="ECO:0007669"/>
    <property type="project" value="InterPro"/>
</dbReference>
<evidence type="ECO:0000256" key="2">
    <source>
        <dbReference type="ARBA" id="ARBA00022640"/>
    </source>
</evidence>
<dbReference type="GO" id="GO:0042274">
    <property type="term" value="P:ribosomal small subunit biogenesis"/>
    <property type="evidence" value="ECO:0007669"/>
    <property type="project" value="TreeGrafter"/>
</dbReference>
<dbReference type="GO" id="GO:0015935">
    <property type="term" value="C:small ribosomal subunit"/>
    <property type="evidence" value="ECO:0007669"/>
    <property type="project" value="InterPro"/>
</dbReference>
<evidence type="ECO:0000313" key="14">
    <source>
        <dbReference type="Proteomes" id="UP000245207"/>
    </source>
</evidence>
<dbReference type="Pfam" id="PF01479">
    <property type="entry name" value="S4"/>
    <property type="match status" value="1"/>
</dbReference>
<dbReference type="InterPro" id="IPR001912">
    <property type="entry name" value="Ribosomal_uS4_N"/>
</dbReference>
<dbReference type="Gene3D" id="1.10.1050.10">
    <property type="entry name" value="Ribosomal Protein S4 Delta 41, Chain A, domain 1"/>
    <property type="match status" value="1"/>
</dbReference>
<dbReference type="SMART" id="SM01390">
    <property type="entry name" value="Ribosomal_S4"/>
    <property type="match status" value="1"/>
</dbReference>
<evidence type="ECO:0000256" key="1">
    <source>
        <dbReference type="ARBA" id="ARBA00007465"/>
    </source>
</evidence>
<proteinExistence type="inferred from homology"/>
<comment type="function">
    <text evidence="8">One of the primary rRNA binding proteins, it binds directly to 16S rRNA where it nucleates assembly of the body of the 30S subunit.</text>
</comment>
<dbReference type="SMART" id="SM00363">
    <property type="entry name" value="S4"/>
    <property type="match status" value="1"/>
</dbReference>
<dbReference type="NCBIfam" id="TIGR01017">
    <property type="entry name" value="rpsD_bact"/>
    <property type="match status" value="1"/>
</dbReference>
<evidence type="ECO:0000256" key="9">
    <source>
        <dbReference type="RuleBase" id="RU003699"/>
    </source>
</evidence>
<dbReference type="InterPro" id="IPR002942">
    <property type="entry name" value="S4_RNA-bd"/>
</dbReference>
<dbReference type="STRING" id="35608.A0A2U1PJW6"/>
<keyword evidence="3 8" id="KW-0699">rRNA-binding</keyword>
<evidence type="ECO:0000256" key="3">
    <source>
        <dbReference type="ARBA" id="ARBA00022730"/>
    </source>
</evidence>
<dbReference type="GO" id="GO:0006412">
    <property type="term" value="P:translation"/>
    <property type="evidence" value="ECO:0007669"/>
    <property type="project" value="UniProtKB-UniRule"/>
</dbReference>
<sequence length="233" mass="26744">MSRYRGPRFKKIRRLGALPGLTNKRLRPGSDLRNQSRSGKKSQYRIRLEEKQKLRFHYGLTERQLLKYVRIAGKAKGSTGQVLLQLLEMRLDNILFRLGMAPTIPGARQLVNHRHILVNGRIVDIPSYRCKPRDTIAARDEQKSRTLIQNSLDSSPAEELPNHLTLQPFQYKGLVNQIIDSKWVGVIDREGYFHSLSTLFFNSIFRIRAISNRNRESISKKGLTVGIVVSIAI</sequence>
<dbReference type="Proteomes" id="UP000245207">
    <property type="component" value="Unassembled WGS sequence"/>
</dbReference>
<evidence type="ECO:0000256" key="5">
    <source>
        <dbReference type="ARBA" id="ARBA00022980"/>
    </source>
</evidence>
<comment type="function">
    <text evidence="8">With S5 and S12 plays an important role in translational accuracy.</text>
</comment>
<evidence type="ECO:0000256" key="7">
    <source>
        <dbReference type="ARBA" id="ARBA00035158"/>
    </source>
</evidence>
<dbReference type="HAMAP" id="MF_01306_B">
    <property type="entry name" value="Ribosomal_uS4_B"/>
    <property type="match status" value="1"/>
</dbReference>
<keyword evidence="4 8" id="KW-0694">RNA-binding</keyword>
<dbReference type="FunFam" id="3.10.290.10:FF:000081">
    <property type="entry name" value="30S ribosomal protein S4, chloroplastic"/>
    <property type="match status" value="1"/>
</dbReference>
<feature type="domain" description="RNA-binding S4" evidence="11">
    <location>
        <begin position="89"/>
        <end position="152"/>
    </location>
</feature>
<organism evidence="13 14">
    <name type="scientific">Artemisia annua</name>
    <name type="common">Sweet wormwood</name>
    <dbReference type="NCBI Taxonomy" id="35608"/>
    <lineage>
        <taxon>Eukaryota</taxon>
        <taxon>Viridiplantae</taxon>
        <taxon>Streptophyta</taxon>
        <taxon>Embryophyta</taxon>
        <taxon>Tracheophyta</taxon>
        <taxon>Spermatophyta</taxon>
        <taxon>Magnoliopsida</taxon>
        <taxon>eudicotyledons</taxon>
        <taxon>Gunneridae</taxon>
        <taxon>Pentapetalae</taxon>
        <taxon>asterids</taxon>
        <taxon>campanulids</taxon>
        <taxon>Asterales</taxon>
        <taxon>Asteraceae</taxon>
        <taxon>Asteroideae</taxon>
        <taxon>Anthemideae</taxon>
        <taxon>Artemisiinae</taxon>
        <taxon>Artemisia</taxon>
    </lineage>
</organism>
<keyword evidence="13" id="KW-0150">Chloroplast</keyword>
<dbReference type="PANTHER" id="PTHR11831">
    <property type="entry name" value="30S 40S RIBOSOMAL PROTEIN"/>
    <property type="match status" value="1"/>
</dbReference>
<name>A0A2U1PJW6_ARTAN</name>
<geneLocation type="chloroplast" evidence="13"/>
<protein>
    <recommendedName>
        <fullName evidence="7 8">Small ribosomal subunit protein uS4c</fullName>
    </recommendedName>
</protein>
<dbReference type="PROSITE" id="PS00632">
    <property type="entry name" value="RIBOSOMAL_S4"/>
    <property type="match status" value="1"/>
</dbReference>
<dbReference type="Pfam" id="PF00163">
    <property type="entry name" value="Ribosomal_S4"/>
    <property type="match status" value="1"/>
</dbReference>
<comment type="similarity">
    <text evidence="1 8 9">Belongs to the universal ribosomal protein uS4 family.</text>
</comment>
<evidence type="ECO:0000256" key="4">
    <source>
        <dbReference type="ARBA" id="ARBA00022884"/>
    </source>
</evidence>
<evidence type="ECO:0000259" key="12">
    <source>
        <dbReference type="SMART" id="SM01390"/>
    </source>
</evidence>
<dbReference type="SUPFAM" id="SSF55174">
    <property type="entry name" value="Alpha-L RNA-binding motif"/>
    <property type="match status" value="1"/>
</dbReference>
<dbReference type="OrthoDB" id="2443at2759"/>
<dbReference type="EMBL" id="PKPP01001060">
    <property type="protein sequence ID" value="PWA86056.1"/>
    <property type="molecule type" value="Genomic_DNA"/>
</dbReference>
<keyword evidence="6 8" id="KW-0687">Ribonucleoprotein</keyword>
<dbReference type="PANTHER" id="PTHR11831:SF4">
    <property type="entry name" value="SMALL RIBOSOMAL SUBUNIT PROTEIN US4M"/>
    <property type="match status" value="1"/>
</dbReference>
<keyword evidence="5 8" id="KW-0689">Ribosomal protein</keyword>
<evidence type="ECO:0000256" key="10">
    <source>
        <dbReference type="SAM" id="MobiDB-lite"/>
    </source>
</evidence>
<comment type="caution">
    <text evidence="13">The sequence shown here is derived from an EMBL/GenBank/DDBJ whole genome shotgun (WGS) entry which is preliminary data.</text>
</comment>
<dbReference type="InterPro" id="IPR005709">
    <property type="entry name" value="Ribosomal_uS4_bac-type"/>
</dbReference>
<evidence type="ECO:0000256" key="6">
    <source>
        <dbReference type="ARBA" id="ARBA00023274"/>
    </source>
</evidence>
<feature type="domain" description="Small ribosomal subunit protein uS4 N-terminal" evidence="12">
    <location>
        <begin position="3"/>
        <end position="88"/>
    </location>
</feature>
<dbReference type="PROSITE" id="PS50889">
    <property type="entry name" value="S4"/>
    <property type="match status" value="1"/>
</dbReference>
<dbReference type="NCBIfam" id="NF003717">
    <property type="entry name" value="PRK05327.1"/>
    <property type="match status" value="1"/>
</dbReference>
<evidence type="ECO:0000256" key="8">
    <source>
        <dbReference type="HAMAP-Rule" id="MF_01306"/>
    </source>
</evidence>
<keyword evidence="14" id="KW-1185">Reference proteome</keyword>
<dbReference type="FunFam" id="1.10.1050.10:FF:000002">
    <property type="entry name" value="30S ribosomal protein S4, chloroplastic"/>
    <property type="match status" value="1"/>
</dbReference>
<dbReference type="CDD" id="cd00165">
    <property type="entry name" value="S4"/>
    <property type="match status" value="1"/>
</dbReference>
<dbReference type="InterPro" id="IPR022801">
    <property type="entry name" value="Ribosomal_uS4"/>
</dbReference>
<keyword evidence="2 13" id="KW-0934">Plastid</keyword>
<dbReference type="AlphaFoldDB" id="A0A2U1PJW6"/>
<comment type="subcellular location">
    <subcellularLocation>
        <location evidence="8">Plastid</location>
        <location evidence="8">Chloroplast</location>
    </subcellularLocation>
</comment>
<reference evidence="13 14" key="1">
    <citation type="journal article" date="2018" name="Mol. Plant">
        <title>The genome of Artemisia annua provides insight into the evolution of Asteraceae family and artemisinin biosynthesis.</title>
        <authorList>
            <person name="Shen Q."/>
            <person name="Zhang L."/>
            <person name="Liao Z."/>
            <person name="Wang S."/>
            <person name="Yan T."/>
            <person name="Shi P."/>
            <person name="Liu M."/>
            <person name="Fu X."/>
            <person name="Pan Q."/>
            <person name="Wang Y."/>
            <person name="Lv Z."/>
            <person name="Lu X."/>
            <person name="Zhang F."/>
            <person name="Jiang W."/>
            <person name="Ma Y."/>
            <person name="Chen M."/>
            <person name="Hao X."/>
            <person name="Li L."/>
            <person name="Tang Y."/>
            <person name="Lv G."/>
            <person name="Zhou Y."/>
            <person name="Sun X."/>
            <person name="Brodelius P.E."/>
            <person name="Rose J.K.C."/>
            <person name="Tang K."/>
        </authorList>
    </citation>
    <scope>NUCLEOTIDE SEQUENCE [LARGE SCALE GENOMIC DNA]</scope>
    <source>
        <strain evidence="14">cv. Huhao1</strain>
        <tissue evidence="13">Leaf</tissue>
    </source>
</reference>
<gene>
    <name evidence="8" type="primary">rps4</name>
    <name evidence="13" type="ORF">CTI12_AA142410</name>
</gene>
<dbReference type="InterPro" id="IPR018079">
    <property type="entry name" value="Ribosomal_uS4_CS"/>
</dbReference>
<evidence type="ECO:0000259" key="11">
    <source>
        <dbReference type="SMART" id="SM00363"/>
    </source>
</evidence>
<feature type="region of interest" description="Disordered" evidence="10">
    <location>
        <begin position="23"/>
        <end position="44"/>
    </location>
</feature>
<dbReference type="GO" id="GO:0019843">
    <property type="term" value="F:rRNA binding"/>
    <property type="evidence" value="ECO:0007669"/>
    <property type="project" value="UniProtKB-UniRule"/>
</dbReference>
<dbReference type="GO" id="GO:0009507">
    <property type="term" value="C:chloroplast"/>
    <property type="evidence" value="ECO:0007669"/>
    <property type="project" value="UniProtKB-SubCell"/>
</dbReference>